<comment type="caution">
    <text evidence="8">The sequence shown here is derived from an EMBL/GenBank/DDBJ whole genome shotgun (WGS) entry which is preliminary data.</text>
</comment>
<feature type="domain" description="SusD-like N-terminal" evidence="7">
    <location>
        <begin position="66"/>
        <end position="203"/>
    </location>
</feature>
<keyword evidence="9" id="KW-1185">Reference proteome</keyword>
<dbReference type="Pfam" id="PF07980">
    <property type="entry name" value="SusD_RagB"/>
    <property type="match status" value="1"/>
</dbReference>
<evidence type="ECO:0000256" key="4">
    <source>
        <dbReference type="ARBA" id="ARBA00023136"/>
    </source>
</evidence>
<evidence type="ECO:0000259" key="7">
    <source>
        <dbReference type="Pfam" id="PF14322"/>
    </source>
</evidence>
<organism evidence="8 9">
    <name type="scientific">Ulvibacterium marinum</name>
    <dbReference type="NCBI Taxonomy" id="2419782"/>
    <lineage>
        <taxon>Bacteria</taxon>
        <taxon>Pseudomonadati</taxon>
        <taxon>Bacteroidota</taxon>
        <taxon>Flavobacteriia</taxon>
        <taxon>Flavobacteriales</taxon>
        <taxon>Flavobacteriaceae</taxon>
        <taxon>Ulvibacterium</taxon>
    </lineage>
</organism>
<feature type="domain" description="RagB/SusD" evidence="6">
    <location>
        <begin position="269"/>
        <end position="481"/>
    </location>
</feature>
<dbReference type="RefSeq" id="WP_120712147.1">
    <property type="nucleotide sequence ID" value="NZ_RBCJ01000003.1"/>
</dbReference>
<evidence type="ECO:0000313" key="9">
    <source>
        <dbReference type="Proteomes" id="UP000276603"/>
    </source>
</evidence>
<dbReference type="Pfam" id="PF14322">
    <property type="entry name" value="SusD-like_3"/>
    <property type="match status" value="1"/>
</dbReference>
<dbReference type="InterPro" id="IPR012944">
    <property type="entry name" value="SusD_RagB_dom"/>
</dbReference>
<evidence type="ECO:0000256" key="2">
    <source>
        <dbReference type="ARBA" id="ARBA00006275"/>
    </source>
</evidence>
<proteinExistence type="inferred from homology"/>
<evidence type="ECO:0000256" key="1">
    <source>
        <dbReference type="ARBA" id="ARBA00004442"/>
    </source>
</evidence>
<dbReference type="Proteomes" id="UP000276603">
    <property type="component" value="Unassembled WGS sequence"/>
</dbReference>
<dbReference type="EMBL" id="RBCJ01000003">
    <property type="protein sequence ID" value="RKN79332.1"/>
    <property type="molecule type" value="Genomic_DNA"/>
</dbReference>
<protein>
    <submittedName>
        <fullName evidence="8">RagB/SusD family nutrient uptake outer membrane protein</fullName>
    </submittedName>
</protein>
<sequence>MIHLKINRLPLFLVLAGILLTGCSEQLDQPQLNKDFSGGADFSRTEDMIFSLIGIYREVNSRGWEQPLVVSTRGDDVNAAGDQQGLINQDRYIYDNSFFGSRTFWETYYTDIITAHTGMEQIERYQEFADDAGIVLGNQYIAEAKVLRALLLFQLSQVYGDVFIPESSDLSAFEDITEVPTKDQVMQHISDQMDEAIPLLPDMRPNERTDLPGGVTRYTALMLKAAANQELENYQVVADVTGQIINSGKFSLFDDFYELFKTPGKLSDESLFEFQYSDFGQDQGDRVGHLYAPYGPQSWDPTVAGASNGWGFFEPTLKFVEFMLDREENVRLETSVFFSQRGIDSLIATTPYTETTLPAVVSPTTRDGDTNTASVRSIFSSGKHYLPTNQLIPGRTAYGSNKNYIVFRYAETLLMYAEALLQGASGSGLTADQAVNLVRDRAGMPSLSGVTLDDVVDEKYAELAMEWGKRFFDMVRLGRNDELSYGGRTFTQDRAFVTYHQEQIDEFPILGDIVNNR</sequence>
<accession>A0A3B0C227</accession>
<reference evidence="8 9" key="1">
    <citation type="submission" date="2018-10" db="EMBL/GenBank/DDBJ databases">
        <title>Ulvibacterium marinum gen. nov., sp. nov., a novel marine bacterium of the family Flavobacteriaceae, isolated from a culture of the green alga Ulva prolifera.</title>
        <authorList>
            <person name="Zhang Z."/>
        </authorList>
    </citation>
    <scope>NUCLEOTIDE SEQUENCE [LARGE SCALE GENOMIC DNA]</scope>
    <source>
        <strain evidence="8 9">CCMM003</strain>
    </source>
</reference>
<evidence type="ECO:0000256" key="3">
    <source>
        <dbReference type="ARBA" id="ARBA00022729"/>
    </source>
</evidence>
<evidence type="ECO:0000259" key="6">
    <source>
        <dbReference type="Pfam" id="PF07980"/>
    </source>
</evidence>
<dbReference type="InterPro" id="IPR011990">
    <property type="entry name" value="TPR-like_helical_dom_sf"/>
</dbReference>
<dbReference type="GO" id="GO:0009279">
    <property type="term" value="C:cell outer membrane"/>
    <property type="evidence" value="ECO:0007669"/>
    <property type="project" value="UniProtKB-SubCell"/>
</dbReference>
<keyword evidence="4" id="KW-0472">Membrane</keyword>
<comment type="similarity">
    <text evidence="2">Belongs to the SusD family.</text>
</comment>
<dbReference type="Gene3D" id="1.25.40.390">
    <property type="match status" value="1"/>
</dbReference>
<gene>
    <name evidence="8" type="ORF">D7Z94_13500</name>
</gene>
<dbReference type="SUPFAM" id="SSF48452">
    <property type="entry name" value="TPR-like"/>
    <property type="match status" value="1"/>
</dbReference>
<dbReference type="AlphaFoldDB" id="A0A3B0C227"/>
<dbReference type="InterPro" id="IPR033985">
    <property type="entry name" value="SusD-like_N"/>
</dbReference>
<evidence type="ECO:0000313" key="8">
    <source>
        <dbReference type="EMBL" id="RKN79332.1"/>
    </source>
</evidence>
<evidence type="ECO:0000256" key="5">
    <source>
        <dbReference type="ARBA" id="ARBA00023237"/>
    </source>
</evidence>
<dbReference type="OrthoDB" id="5694214at2"/>
<keyword evidence="3" id="KW-0732">Signal</keyword>
<keyword evidence="5" id="KW-0998">Cell outer membrane</keyword>
<dbReference type="PROSITE" id="PS51257">
    <property type="entry name" value="PROKAR_LIPOPROTEIN"/>
    <property type="match status" value="1"/>
</dbReference>
<name>A0A3B0C227_9FLAO</name>
<comment type="subcellular location">
    <subcellularLocation>
        <location evidence="1">Cell outer membrane</location>
    </subcellularLocation>
</comment>